<feature type="region of interest" description="Disordered" evidence="1">
    <location>
        <begin position="800"/>
        <end position="891"/>
    </location>
</feature>
<feature type="compositionally biased region" description="Low complexity" evidence="1">
    <location>
        <begin position="815"/>
        <end position="827"/>
    </location>
</feature>
<feature type="region of interest" description="Disordered" evidence="1">
    <location>
        <begin position="28"/>
        <end position="52"/>
    </location>
</feature>
<feature type="compositionally biased region" description="Basic and acidic residues" evidence="1">
    <location>
        <begin position="829"/>
        <end position="846"/>
    </location>
</feature>
<feature type="compositionally biased region" description="Low complexity" evidence="1">
    <location>
        <begin position="671"/>
        <end position="690"/>
    </location>
</feature>
<feature type="compositionally biased region" description="Polar residues" evidence="1">
    <location>
        <begin position="601"/>
        <end position="614"/>
    </location>
</feature>
<sequence length="949" mass="100562">MREEEITAVKSPVLAKPDIPVARLISLSDSVSSGGSPSGSTSPHSGSGFPHSSLELLQDVEMPNCNISCCESTQLSTSPTKNDSMEAGQQATMEGSTQGCLDTAVLVVTSSPASSDSLTDSVFIKEHTNSPFSFSELLQDIEMPTCNLSSCEYSRLLSLPSNSPTSMTHSGSHHAPADDSDDLKATLAVPLDNTATLRDQETADVDKMNPRMLALSPIKKMNLKEILLSQGSPGDLELSKLGSDTLSSSGVLGEALVVLTELENQAANLTSSPQASDRRFTVHPLDMEGINDSLLNSSLQTSPQKPLPVTSQDCPLPSVSKTEGNDVPQHHKTVKKENTMDRMTKLLGITNDQDICSNEKGTTVSPPGTENKNCTFIPAEKCANQTFNTLGHPVKEGNPAVNTTFDSKAPAKNANPTTNTTFDFSTQAPGNGNPTTNTTFDLNQAAGKVNPSANVTFDGKGQPAERGNTAANTTFDLKNVAAGKANPNANSTFDCNKPAADVTFDKNMATEGKDQPAAVNTTFDFKTNQEGNGATNSTFSAGENPPSQSDSDKADLNVTFEKGEYRIGSQNETVNLMDAEENILQVILDATPKKISKQPPKASSTPKISGNPQQPHLKAGLMKASTTNFLNRLLEGAKKEGQQESAAPATTSTTTSGLPAGMKLLDGAVLGGQQQQQQQQRRQLRGRPGPMKALPLSMVVTNAAHLEATAGGDSSNGSTKQTLCQRRKVTVPSFGSLSSIENEMPSTPDLGINRNLSISSPEAFRMDILPCAPCITSTPTISGRGILSAMLEMDGAIPTPISQVSSKPHFSRLISSSSQPDGMSSGSLNKEEMNRKSSSDETEPKNLPDQPSPADIESAPQPHPPSLPRNVEMDSTGGNKAEECVEQQKPSTCSDEATCLTIIKHNEAKEECISVTTIKDHQATEEGLGFTIINKVTTSNIRSSSKEGW</sequence>
<keyword evidence="3" id="KW-1185">Reference proteome</keyword>
<dbReference type="EMBL" id="JARAKH010000006">
    <property type="protein sequence ID" value="KAK8403470.1"/>
    <property type="molecule type" value="Genomic_DNA"/>
</dbReference>
<proteinExistence type="predicted"/>
<feature type="region of interest" description="Disordered" evidence="1">
    <location>
        <begin position="526"/>
        <end position="554"/>
    </location>
</feature>
<organism evidence="2 3">
    <name type="scientific">Scylla paramamosain</name>
    <name type="common">Mud crab</name>
    <dbReference type="NCBI Taxonomy" id="85552"/>
    <lineage>
        <taxon>Eukaryota</taxon>
        <taxon>Metazoa</taxon>
        <taxon>Ecdysozoa</taxon>
        <taxon>Arthropoda</taxon>
        <taxon>Crustacea</taxon>
        <taxon>Multicrustacea</taxon>
        <taxon>Malacostraca</taxon>
        <taxon>Eumalacostraca</taxon>
        <taxon>Eucarida</taxon>
        <taxon>Decapoda</taxon>
        <taxon>Pleocyemata</taxon>
        <taxon>Brachyura</taxon>
        <taxon>Eubrachyura</taxon>
        <taxon>Portunoidea</taxon>
        <taxon>Portunidae</taxon>
        <taxon>Portuninae</taxon>
        <taxon>Scylla</taxon>
    </lineage>
</organism>
<gene>
    <name evidence="2" type="ORF">O3P69_000502</name>
</gene>
<evidence type="ECO:0000256" key="1">
    <source>
        <dbReference type="SAM" id="MobiDB-lite"/>
    </source>
</evidence>
<reference evidence="2 3" key="1">
    <citation type="submission" date="2023-03" db="EMBL/GenBank/DDBJ databases">
        <title>High-quality genome of Scylla paramamosain provides insights in environmental adaptation.</title>
        <authorList>
            <person name="Zhang L."/>
        </authorList>
    </citation>
    <scope>NUCLEOTIDE SEQUENCE [LARGE SCALE GENOMIC DNA]</scope>
    <source>
        <strain evidence="2">LZ_2023a</strain>
        <tissue evidence="2">Muscle</tissue>
    </source>
</reference>
<feature type="region of interest" description="Disordered" evidence="1">
    <location>
        <begin position="638"/>
        <end position="692"/>
    </location>
</feature>
<feature type="compositionally biased region" description="Polar residues" evidence="1">
    <location>
        <begin position="295"/>
        <end position="313"/>
    </location>
</feature>
<comment type="caution">
    <text evidence="2">The sequence shown here is derived from an EMBL/GenBank/DDBJ whole genome shotgun (WGS) entry which is preliminary data.</text>
</comment>
<dbReference type="AlphaFoldDB" id="A0AAW0UXZ2"/>
<feature type="region of interest" description="Disordered" evidence="1">
    <location>
        <begin position="161"/>
        <end position="180"/>
    </location>
</feature>
<name>A0AAW0UXZ2_SCYPA</name>
<feature type="compositionally biased region" description="Polar residues" evidence="1">
    <location>
        <begin position="526"/>
        <end position="549"/>
    </location>
</feature>
<feature type="compositionally biased region" description="Polar residues" evidence="1">
    <location>
        <begin position="161"/>
        <end position="170"/>
    </location>
</feature>
<feature type="compositionally biased region" description="Low complexity" evidence="1">
    <location>
        <begin position="645"/>
        <end position="656"/>
    </location>
</feature>
<evidence type="ECO:0000313" key="2">
    <source>
        <dbReference type="EMBL" id="KAK8403470.1"/>
    </source>
</evidence>
<dbReference type="Proteomes" id="UP001487740">
    <property type="component" value="Unassembled WGS sequence"/>
</dbReference>
<accession>A0AAW0UXZ2</accession>
<evidence type="ECO:0000313" key="3">
    <source>
        <dbReference type="Proteomes" id="UP001487740"/>
    </source>
</evidence>
<feature type="region of interest" description="Disordered" evidence="1">
    <location>
        <begin position="295"/>
        <end position="335"/>
    </location>
</feature>
<feature type="region of interest" description="Disordered" evidence="1">
    <location>
        <begin position="591"/>
        <end position="616"/>
    </location>
</feature>
<protein>
    <submittedName>
        <fullName evidence="2">Uncharacterized protein</fullName>
    </submittedName>
</protein>